<accession>X1D5R6</accession>
<proteinExistence type="predicted"/>
<organism evidence="1">
    <name type="scientific">marine sediment metagenome</name>
    <dbReference type="NCBI Taxonomy" id="412755"/>
    <lineage>
        <taxon>unclassified sequences</taxon>
        <taxon>metagenomes</taxon>
        <taxon>ecological metagenomes</taxon>
    </lineage>
</organism>
<comment type="caution">
    <text evidence="1">The sequence shown here is derived from an EMBL/GenBank/DDBJ whole genome shotgun (WGS) entry which is preliminary data.</text>
</comment>
<reference evidence="1" key="1">
    <citation type="journal article" date="2014" name="Front. Microbiol.">
        <title>High frequency of phylogenetically diverse reductive dehalogenase-homologous genes in deep subseafloor sedimentary metagenomes.</title>
        <authorList>
            <person name="Kawai M."/>
            <person name="Futagami T."/>
            <person name="Toyoda A."/>
            <person name="Takaki Y."/>
            <person name="Nishi S."/>
            <person name="Hori S."/>
            <person name="Arai W."/>
            <person name="Tsubouchi T."/>
            <person name="Morono Y."/>
            <person name="Uchiyama I."/>
            <person name="Ito T."/>
            <person name="Fujiyama A."/>
            <person name="Inagaki F."/>
            <person name="Takami H."/>
        </authorList>
    </citation>
    <scope>NUCLEOTIDE SEQUENCE</scope>
    <source>
        <strain evidence="1">Expedition CK06-06</strain>
    </source>
</reference>
<evidence type="ECO:0000313" key="1">
    <source>
        <dbReference type="EMBL" id="GAH15537.1"/>
    </source>
</evidence>
<dbReference type="AlphaFoldDB" id="X1D5R6"/>
<feature type="non-terminal residue" evidence="1">
    <location>
        <position position="1"/>
    </location>
</feature>
<protein>
    <submittedName>
        <fullName evidence="1">Uncharacterized protein</fullName>
    </submittedName>
</protein>
<name>X1D5R6_9ZZZZ</name>
<gene>
    <name evidence="1" type="ORF">S01H4_63548</name>
</gene>
<sequence>IIFLQYFCKGKYVIENVKPYYEPLIKPQISANFLTSLIKSKARLVQHIHK</sequence>
<dbReference type="EMBL" id="BART01038250">
    <property type="protein sequence ID" value="GAH15537.1"/>
    <property type="molecule type" value="Genomic_DNA"/>
</dbReference>